<evidence type="ECO:0000313" key="2">
    <source>
        <dbReference type="Proteomes" id="UP001173578"/>
    </source>
</evidence>
<reference evidence="1" key="1">
    <citation type="submission" date="2020-06" db="EMBL/GenBank/DDBJ databases">
        <authorList>
            <person name="Dong N."/>
        </authorList>
    </citation>
    <scope>NUCLEOTIDE SEQUENCE</scope>
    <source>
        <strain evidence="1">210</strain>
    </source>
</reference>
<comment type="caution">
    <text evidence="1">The sequence shown here is derived from an EMBL/GenBank/DDBJ whole genome shotgun (WGS) entry which is preliminary data.</text>
</comment>
<accession>A0AAW7DI65</accession>
<organism evidence="1 2">
    <name type="scientific">Empedobacter falsenii</name>
    <dbReference type="NCBI Taxonomy" id="343874"/>
    <lineage>
        <taxon>Bacteria</taxon>
        <taxon>Pseudomonadati</taxon>
        <taxon>Bacteroidota</taxon>
        <taxon>Flavobacteriia</taxon>
        <taxon>Flavobacteriales</taxon>
        <taxon>Weeksellaceae</taxon>
        <taxon>Empedobacter</taxon>
    </lineage>
</organism>
<sequence>MDSKKYDFIQKLLNDKRLNAAQRDRILALTQKEIEKDSSQFKTIEERIEYLENSIYRNKEEDFLETNINNSIIEGNDNSTILKKINHNPQQTYDIFRSFKMNDGKYAFKFLVHGFQINSIEEYNEKIAQAEADFTSLNIVPKNIYNNIRALIYLYKNYGLEIVEKDLIHPFDSDIEIEIKESDLKILGSFFWINNVNGKNTYFKTFRTAIQNFKKKYRFDVTNSEASILRDFLLNVIKFESFDYNNEILSFKNSVGLFNENQLKFDIKRDTFFAFNPSIKEVIKWITSSILKHSTINGYRDFNPLDKEIKISTKEMYDEELDHNFIFLEIMDVGSKVTKSEIKFFDSLCDNCSEILKSVCDFEVFFTTNENKNYSCSVLPKDSPKPVPFSEEDKGIKYRFKFITN</sequence>
<proteinExistence type="predicted"/>
<dbReference type="Proteomes" id="UP001173578">
    <property type="component" value="Unassembled WGS sequence"/>
</dbReference>
<dbReference type="AlphaFoldDB" id="A0AAW7DI65"/>
<protein>
    <submittedName>
        <fullName evidence="1">Uncharacterized protein</fullName>
    </submittedName>
</protein>
<evidence type="ECO:0000313" key="1">
    <source>
        <dbReference type="EMBL" id="MDM1551648.1"/>
    </source>
</evidence>
<dbReference type="RefSeq" id="WP_286486180.1">
    <property type="nucleotide sequence ID" value="NZ_JACALR010000004.1"/>
</dbReference>
<gene>
    <name evidence="1" type="ORF">HX095_10530</name>
</gene>
<name>A0AAW7DI65_9FLAO</name>
<dbReference type="EMBL" id="JACALR010000004">
    <property type="protein sequence ID" value="MDM1551648.1"/>
    <property type="molecule type" value="Genomic_DNA"/>
</dbReference>
<reference evidence="1" key="2">
    <citation type="journal article" date="2022" name="Sci. Total Environ.">
        <title>Prevalence, transmission, and molecular epidemiology of tet(X)-positive bacteria among humans, animals, and environmental niches in China: An epidemiological, and genomic-based study.</title>
        <authorList>
            <person name="Dong N."/>
            <person name="Zeng Y."/>
            <person name="Cai C."/>
            <person name="Sun C."/>
            <person name="Lu J."/>
            <person name="Liu C."/>
            <person name="Zhou H."/>
            <person name="Sun Q."/>
            <person name="Shu L."/>
            <person name="Wang H."/>
            <person name="Wang Y."/>
            <person name="Wang S."/>
            <person name="Wu C."/>
            <person name="Chan E.W."/>
            <person name="Chen G."/>
            <person name="Shen Z."/>
            <person name="Chen S."/>
            <person name="Zhang R."/>
        </authorList>
    </citation>
    <scope>NUCLEOTIDE SEQUENCE</scope>
    <source>
        <strain evidence="1">210</strain>
    </source>
</reference>